<gene>
    <name evidence="5" type="ORF">COS76_02095</name>
</gene>
<evidence type="ECO:0000256" key="3">
    <source>
        <dbReference type="SAM" id="MobiDB-lite"/>
    </source>
</evidence>
<name>A0A2M7AX34_9BACT</name>
<sequence>MPNKKPSFFERLTGTLQAADQDSTASKNKIEKPMPSFRPAIEQEEAKVVKAQSAKLEYHSEPEKTENWLPDPEGQLAIDVYQTPTDIVIKSTIAGVDSNNLDVSITNDMVTIKGKRENDVATKPDDYYYQECYWGPFSRSIILPTDVLAEEAAAVFRSGILTIRLPKAEKVRTKKIKIETA</sequence>
<feature type="region of interest" description="Disordered" evidence="3">
    <location>
        <begin position="1"/>
        <end position="38"/>
    </location>
</feature>
<dbReference type="PROSITE" id="PS01031">
    <property type="entry name" value="SHSP"/>
    <property type="match status" value="1"/>
</dbReference>
<dbReference type="AlphaFoldDB" id="A0A2M7AX34"/>
<dbReference type="InterPro" id="IPR008978">
    <property type="entry name" value="HSP20-like_chaperone"/>
</dbReference>
<dbReference type="SUPFAM" id="SSF49764">
    <property type="entry name" value="HSP20-like chaperones"/>
    <property type="match status" value="1"/>
</dbReference>
<dbReference type="Gene3D" id="2.60.40.790">
    <property type="match status" value="1"/>
</dbReference>
<organism evidence="5 6">
    <name type="scientific">Candidatus Portnoybacteria bacterium CG06_land_8_20_14_3_00_39_12</name>
    <dbReference type="NCBI Taxonomy" id="1974809"/>
    <lineage>
        <taxon>Bacteria</taxon>
        <taxon>Candidatus Portnoyibacteriota</taxon>
    </lineage>
</organism>
<dbReference type="CDD" id="cd06464">
    <property type="entry name" value="ACD_sHsps-like"/>
    <property type="match status" value="1"/>
</dbReference>
<comment type="caution">
    <text evidence="5">The sequence shown here is derived from an EMBL/GenBank/DDBJ whole genome shotgun (WGS) entry which is preliminary data.</text>
</comment>
<proteinExistence type="inferred from homology"/>
<reference evidence="6" key="1">
    <citation type="submission" date="2017-09" db="EMBL/GenBank/DDBJ databases">
        <title>Depth-based differentiation of microbial function through sediment-hosted aquifers and enrichment of novel symbionts in the deep terrestrial subsurface.</title>
        <authorList>
            <person name="Probst A.J."/>
            <person name="Ladd B."/>
            <person name="Jarett J.K."/>
            <person name="Geller-Mcgrath D.E."/>
            <person name="Sieber C.M.K."/>
            <person name="Emerson J.B."/>
            <person name="Anantharaman K."/>
            <person name="Thomas B.C."/>
            <person name="Malmstrom R."/>
            <person name="Stieglmeier M."/>
            <person name="Klingl A."/>
            <person name="Woyke T."/>
            <person name="Ryan C.M."/>
            <person name="Banfield J.F."/>
        </authorList>
    </citation>
    <scope>NUCLEOTIDE SEQUENCE [LARGE SCALE GENOMIC DNA]</scope>
</reference>
<evidence type="ECO:0000259" key="4">
    <source>
        <dbReference type="PROSITE" id="PS01031"/>
    </source>
</evidence>
<comment type="similarity">
    <text evidence="1 2">Belongs to the small heat shock protein (HSP20) family.</text>
</comment>
<feature type="compositionally biased region" description="Polar residues" evidence="3">
    <location>
        <begin position="14"/>
        <end position="27"/>
    </location>
</feature>
<dbReference type="PANTHER" id="PTHR11527">
    <property type="entry name" value="HEAT-SHOCK PROTEIN 20 FAMILY MEMBER"/>
    <property type="match status" value="1"/>
</dbReference>
<evidence type="ECO:0000313" key="5">
    <source>
        <dbReference type="EMBL" id="PIU75187.1"/>
    </source>
</evidence>
<feature type="domain" description="SHSP" evidence="4">
    <location>
        <begin position="69"/>
        <end position="181"/>
    </location>
</feature>
<dbReference type="EMBL" id="PEVY01000045">
    <property type="protein sequence ID" value="PIU75187.1"/>
    <property type="molecule type" value="Genomic_DNA"/>
</dbReference>
<dbReference type="InterPro" id="IPR002068">
    <property type="entry name" value="A-crystallin/Hsp20_dom"/>
</dbReference>
<evidence type="ECO:0000313" key="6">
    <source>
        <dbReference type="Proteomes" id="UP000228775"/>
    </source>
</evidence>
<evidence type="ECO:0000256" key="1">
    <source>
        <dbReference type="PROSITE-ProRule" id="PRU00285"/>
    </source>
</evidence>
<evidence type="ECO:0000256" key="2">
    <source>
        <dbReference type="RuleBase" id="RU003616"/>
    </source>
</evidence>
<dbReference type="Pfam" id="PF00011">
    <property type="entry name" value="HSP20"/>
    <property type="match status" value="1"/>
</dbReference>
<dbReference type="InterPro" id="IPR031107">
    <property type="entry name" value="Small_HSP"/>
</dbReference>
<protein>
    <submittedName>
        <fullName evidence="5">Heat-shock protein Hsp20</fullName>
    </submittedName>
</protein>
<dbReference type="Proteomes" id="UP000228775">
    <property type="component" value="Unassembled WGS sequence"/>
</dbReference>
<accession>A0A2M7AX34</accession>